<name>A0ABR1RJA4_9PEZI</name>
<dbReference type="Proteomes" id="UP001396898">
    <property type="component" value="Unassembled WGS sequence"/>
</dbReference>
<sequence length="81" mass="8592">MRFVAILLTLALCVIMARAGAGECSSDKHQDGDVFCGNNKILFQCNGDKLSVKETCTGKQVCKDEGPRNDGSRYSAACGSS</sequence>
<gene>
    <name evidence="2" type="ORF">PG991_009549</name>
</gene>
<organism evidence="2 3">
    <name type="scientific">Apiospora marii</name>
    <dbReference type="NCBI Taxonomy" id="335849"/>
    <lineage>
        <taxon>Eukaryota</taxon>
        <taxon>Fungi</taxon>
        <taxon>Dikarya</taxon>
        <taxon>Ascomycota</taxon>
        <taxon>Pezizomycotina</taxon>
        <taxon>Sordariomycetes</taxon>
        <taxon>Xylariomycetidae</taxon>
        <taxon>Amphisphaeriales</taxon>
        <taxon>Apiosporaceae</taxon>
        <taxon>Apiospora</taxon>
    </lineage>
</organism>
<evidence type="ECO:0000256" key="1">
    <source>
        <dbReference type="SAM" id="SignalP"/>
    </source>
</evidence>
<feature type="signal peptide" evidence="1">
    <location>
        <begin position="1"/>
        <end position="19"/>
    </location>
</feature>
<evidence type="ECO:0000313" key="3">
    <source>
        <dbReference type="Proteomes" id="UP001396898"/>
    </source>
</evidence>
<feature type="chain" id="PRO_5046066298" evidence="1">
    <location>
        <begin position="20"/>
        <end position="81"/>
    </location>
</feature>
<keyword evidence="1" id="KW-0732">Signal</keyword>
<comment type="caution">
    <text evidence="2">The sequence shown here is derived from an EMBL/GenBank/DDBJ whole genome shotgun (WGS) entry which is preliminary data.</text>
</comment>
<evidence type="ECO:0000313" key="2">
    <source>
        <dbReference type="EMBL" id="KAK8013278.1"/>
    </source>
</evidence>
<proteinExistence type="predicted"/>
<keyword evidence="3" id="KW-1185">Reference proteome</keyword>
<accession>A0ABR1RJA4</accession>
<protein>
    <submittedName>
        <fullName evidence="2">Uncharacterized protein</fullName>
    </submittedName>
</protein>
<reference evidence="2 3" key="1">
    <citation type="submission" date="2023-01" db="EMBL/GenBank/DDBJ databases">
        <title>Analysis of 21 Apiospora genomes using comparative genomics revels a genus with tremendous synthesis potential of carbohydrate active enzymes and secondary metabolites.</title>
        <authorList>
            <person name="Sorensen T."/>
        </authorList>
    </citation>
    <scope>NUCLEOTIDE SEQUENCE [LARGE SCALE GENOMIC DNA]</scope>
    <source>
        <strain evidence="2 3">CBS 20057</strain>
    </source>
</reference>
<dbReference type="EMBL" id="JAQQWI010000014">
    <property type="protein sequence ID" value="KAK8013278.1"/>
    <property type="molecule type" value="Genomic_DNA"/>
</dbReference>